<feature type="compositionally biased region" description="Polar residues" evidence="1">
    <location>
        <begin position="504"/>
        <end position="521"/>
    </location>
</feature>
<feature type="transmembrane region" description="Helical" evidence="2">
    <location>
        <begin position="377"/>
        <end position="401"/>
    </location>
</feature>
<feature type="compositionally biased region" description="Basic and acidic residues" evidence="1">
    <location>
        <begin position="224"/>
        <end position="234"/>
    </location>
</feature>
<name>A0A0G4HM57_9ALVE</name>
<keyword evidence="2" id="KW-1133">Transmembrane helix</keyword>
<feature type="signal peptide" evidence="3">
    <location>
        <begin position="1"/>
        <end position="21"/>
    </location>
</feature>
<protein>
    <submittedName>
        <fullName evidence="4">Uncharacterized protein</fullName>
    </submittedName>
</protein>
<evidence type="ECO:0000256" key="2">
    <source>
        <dbReference type="SAM" id="Phobius"/>
    </source>
</evidence>
<evidence type="ECO:0000256" key="3">
    <source>
        <dbReference type="SAM" id="SignalP"/>
    </source>
</evidence>
<feature type="compositionally biased region" description="Basic residues" evidence="1">
    <location>
        <begin position="488"/>
        <end position="503"/>
    </location>
</feature>
<sequence length="679" mass="72659">MIMKVRAVYIVVVALPVLVQSLSPRCSRGQADGAWLYESCSNECPPSGRWQKVTCCRYDTSAGIVKECGELAESTCTDLGISIPSLLCGASPRWVCSFDFAQELAEAKTDTSLPVYLHSKFCSYCPYSKGGVREKKCSTFSEKEIDSVSPYNAVKELRYEELTFSGGTATLDYWELSQLDSSYCADQSEPFESDSQTCTNSMTPVITSVSLVNSESSSSSSSSLERRRMMDSGGKKGTALSASSSELFTFKSDGSAFVDLRPEMDYTKGGPAVFAFSGLPGTLQTSPVGASGTWIFPSTTGVERLPEFRFPVLSHGALFGAFVGGEGAVVRPEDGLTVWTIEVSATNGGGTSVYSFSLSSAEETQKSAESAVVEGPLLWGLIAAGIAAVLVGVAVLVRCLCVRKDKGAFRGLSTGKQDSACGRCCEFCLDFLLCRWEKRRERQAERDLRHIAPQLRRAATMSSSPAHSPFASGETEGSLAVSPDTLKRLKKKTQMLARQHSRRCPTTSGDCETIVTHEQTQSFSGGGGMGPGSRSRPLSPETLGRSTGGGGREGSGDDHEIGGWPDADSVVENDDEDAVFASESDEERGGRGEEERWPDIDEEGEGEEEGGDLGSEEEWEREDPAGAASHPSKEAQGRGAGIKNAWSGGLGEWPDEAEGGGEGEGEEEDSEDEGWEITR</sequence>
<keyword evidence="3" id="KW-0732">Signal</keyword>
<feature type="chain" id="PRO_5005191746" evidence="3">
    <location>
        <begin position="22"/>
        <end position="679"/>
    </location>
</feature>
<keyword evidence="2" id="KW-0472">Membrane</keyword>
<feature type="compositionally biased region" description="Acidic residues" evidence="1">
    <location>
        <begin position="653"/>
        <end position="679"/>
    </location>
</feature>
<feature type="compositionally biased region" description="Low complexity" evidence="1">
    <location>
        <begin position="212"/>
        <end position="223"/>
    </location>
</feature>
<evidence type="ECO:0000313" key="4">
    <source>
        <dbReference type="EMBL" id="CEM45287.1"/>
    </source>
</evidence>
<feature type="region of interest" description="Disordered" evidence="1">
    <location>
        <begin position="456"/>
        <end position="679"/>
    </location>
</feature>
<feature type="compositionally biased region" description="Acidic residues" evidence="1">
    <location>
        <begin position="600"/>
        <end position="621"/>
    </location>
</feature>
<gene>
    <name evidence="4" type="ORF">Cvel_7461</name>
</gene>
<feature type="compositionally biased region" description="Low complexity" evidence="1">
    <location>
        <begin position="532"/>
        <end position="545"/>
    </location>
</feature>
<organism evidence="4">
    <name type="scientific">Chromera velia CCMP2878</name>
    <dbReference type="NCBI Taxonomy" id="1169474"/>
    <lineage>
        <taxon>Eukaryota</taxon>
        <taxon>Sar</taxon>
        <taxon>Alveolata</taxon>
        <taxon>Colpodellida</taxon>
        <taxon>Chromeraceae</taxon>
        <taxon>Chromera</taxon>
    </lineage>
</organism>
<dbReference type="EMBL" id="CDMZ01003146">
    <property type="protein sequence ID" value="CEM45287.1"/>
    <property type="molecule type" value="Genomic_DNA"/>
</dbReference>
<feature type="region of interest" description="Disordered" evidence="1">
    <location>
        <begin position="212"/>
        <end position="238"/>
    </location>
</feature>
<feature type="compositionally biased region" description="Acidic residues" evidence="1">
    <location>
        <begin position="569"/>
        <end position="586"/>
    </location>
</feature>
<keyword evidence="2" id="KW-0812">Transmembrane</keyword>
<feature type="compositionally biased region" description="Basic and acidic residues" evidence="1">
    <location>
        <begin position="587"/>
        <end position="599"/>
    </location>
</feature>
<accession>A0A0G4HM57</accession>
<dbReference type="AlphaFoldDB" id="A0A0G4HM57"/>
<proteinExistence type="predicted"/>
<evidence type="ECO:0000256" key="1">
    <source>
        <dbReference type="SAM" id="MobiDB-lite"/>
    </source>
</evidence>
<dbReference type="VEuPathDB" id="CryptoDB:Cvel_7461"/>
<reference evidence="4" key="1">
    <citation type="submission" date="2014-11" db="EMBL/GenBank/DDBJ databases">
        <authorList>
            <person name="Otto D Thomas"/>
            <person name="Naeem Raeece"/>
        </authorList>
    </citation>
    <scope>NUCLEOTIDE SEQUENCE</scope>
</reference>